<keyword evidence="3 5" id="KW-0285">Flavoprotein</keyword>
<protein>
    <submittedName>
        <fullName evidence="9">Acyl-CoA dehydrogenase family protein</fullName>
    </submittedName>
</protein>
<feature type="domain" description="Acyl-CoA dehydrogenase/oxidase C-terminal" evidence="6">
    <location>
        <begin position="228"/>
        <end position="376"/>
    </location>
</feature>
<keyword evidence="9" id="KW-0614">Plasmid</keyword>
<name>A0ABZ2BKY6_9HYPH</name>
<geneLocation type="plasmid" evidence="9 10">
    <name>pSchITTGS70b</name>
</geneLocation>
<dbReference type="Pfam" id="PF02771">
    <property type="entry name" value="Acyl-CoA_dh_N"/>
    <property type="match status" value="1"/>
</dbReference>
<proteinExistence type="inferred from homology"/>
<accession>A0ABZ2BKY6</accession>
<dbReference type="Gene3D" id="2.40.110.10">
    <property type="entry name" value="Butyryl-CoA Dehydrogenase, subunit A, domain 2"/>
    <property type="match status" value="1"/>
</dbReference>
<dbReference type="InterPro" id="IPR009100">
    <property type="entry name" value="AcylCoA_DH/oxidase_NM_dom_sf"/>
</dbReference>
<dbReference type="InterPro" id="IPR046373">
    <property type="entry name" value="Acyl-CoA_Oxase/DH_mid-dom_sf"/>
</dbReference>
<dbReference type="InterPro" id="IPR006089">
    <property type="entry name" value="Acyl-CoA_DH_CS"/>
</dbReference>
<dbReference type="InterPro" id="IPR037069">
    <property type="entry name" value="AcylCoA_DH/ox_N_sf"/>
</dbReference>
<dbReference type="InterPro" id="IPR036250">
    <property type="entry name" value="AcylCo_DH-like_C"/>
</dbReference>
<dbReference type="PROSITE" id="PS00072">
    <property type="entry name" value="ACYL_COA_DH_1"/>
    <property type="match status" value="1"/>
</dbReference>
<dbReference type="EMBL" id="CP133150">
    <property type="protein sequence ID" value="WVT06249.1"/>
    <property type="molecule type" value="Genomic_DNA"/>
</dbReference>
<keyword evidence="4 5" id="KW-0274">FAD</keyword>
<dbReference type="RefSeq" id="WP_331375313.1">
    <property type="nucleotide sequence ID" value="NZ_CP133150.1"/>
</dbReference>
<evidence type="ECO:0000256" key="1">
    <source>
        <dbReference type="ARBA" id="ARBA00001974"/>
    </source>
</evidence>
<comment type="cofactor">
    <cofactor evidence="1 5">
        <name>FAD</name>
        <dbReference type="ChEBI" id="CHEBI:57692"/>
    </cofactor>
</comment>
<dbReference type="SUPFAM" id="SSF47203">
    <property type="entry name" value="Acyl-CoA dehydrogenase C-terminal domain-like"/>
    <property type="match status" value="1"/>
</dbReference>
<dbReference type="SUPFAM" id="SSF56645">
    <property type="entry name" value="Acyl-CoA dehydrogenase NM domain-like"/>
    <property type="match status" value="1"/>
</dbReference>
<keyword evidence="10" id="KW-1185">Reference proteome</keyword>
<keyword evidence="5" id="KW-0560">Oxidoreductase</keyword>
<organism evidence="9 10">
    <name type="scientific">Sinorhizobium chiapasense</name>
    <dbReference type="NCBI Taxonomy" id="501572"/>
    <lineage>
        <taxon>Bacteria</taxon>
        <taxon>Pseudomonadati</taxon>
        <taxon>Pseudomonadota</taxon>
        <taxon>Alphaproteobacteria</taxon>
        <taxon>Hyphomicrobiales</taxon>
        <taxon>Rhizobiaceae</taxon>
        <taxon>Sinorhizobium/Ensifer group</taxon>
        <taxon>Sinorhizobium</taxon>
    </lineage>
</organism>
<dbReference type="Pfam" id="PF00441">
    <property type="entry name" value="Acyl-CoA_dh_1"/>
    <property type="match status" value="1"/>
</dbReference>
<evidence type="ECO:0000313" key="10">
    <source>
        <dbReference type="Proteomes" id="UP001432360"/>
    </source>
</evidence>
<feature type="domain" description="Acyl-CoA dehydrogenase/oxidase N-terminal" evidence="8">
    <location>
        <begin position="8"/>
        <end position="117"/>
    </location>
</feature>
<feature type="domain" description="Acyl-CoA oxidase/dehydrogenase middle" evidence="7">
    <location>
        <begin position="121"/>
        <end position="216"/>
    </location>
</feature>
<dbReference type="PANTHER" id="PTHR43884">
    <property type="entry name" value="ACYL-COA DEHYDROGENASE"/>
    <property type="match status" value="1"/>
</dbReference>
<evidence type="ECO:0000259" key="7">
    <source>
        <dbReference type="Pfam" id="PF02770"/>
    </source>
</evidence>
<dbReference type="InterPro" id="IPR009075">
    <property type="entry name" value="AcylCo_DH/oxidase_C"/>
</dbReference>
<evidence type="ECO:0000259" key="6">
    <source>
        <dbReference type="Pfam" id="PF00441"/>
    </source>
</evidence>
<dbReference type="Gene3D" id="1.20.140.10">
    <property type="entry name" value="Butyryl-CoA Dehydrogenase, subunit A, domain 3"/>
    <property type="match status" value="1"/>
</dbReference>
<dbReference type="Gene3D" id="1.10.540.10">
    <property type="entry name" value="Acyl-CoA dehydrogenase/oxidase, N-terminal domain"/>
    <property type="match status" value="1"/>
</dbReference>
<reference evidence="9" key="1">
    <citation type="submission" date="2023-08" db="EMBL/GenBank/DDBJ databases">
        <title>Complete genome sequence of Sinorhizobium chiapanecum ITTG S70 isolated from Acaciella angustissima nodules in Chiapas-Mexico.</title>
        <authorList>
            <person name="Rincon-Rosales R."/>
            <person name="Rogel M.A."/>
            <person name="Rincon-Medina C.I."/>
            <person name="Guerrero G."/>
            <person name="Manzano-Gomez L.A."/>
            <person name="Lopez-Lopez A."/>
            <person name="Rincon Molina F.A."/>
            <person name="Martinez-Romero E."/>
        </authorList>
    </citation>
    <scope>NUCLEOTIDE SEQUENCE</scope>
    <source>
        <strain evidence="9">ITTG S70</strain>
        <plasmid evidence="9">pSchITTGS70b</plasmid>
    </source>
</reference>
<sequence>MQMTLTLEQEAIRDMARRLATEEIAPKARQIDETSTFDRALHKRLGELGLLGMTAPPEYGGSGSDTVTWCMVVEEIAKASSAVANGLTLTESMVHYLIAMGSEEQKMKYLPRLASGESLCSFCLTEPNAGSDAASLSTTATIEGDDVILNGQKMWISGALVADFFIVVASIDKAQRSKGIRTYIVERGTPGLSFGEKLDLMGIRGFGTAPVFFDNCRIPKSQQLGGEEGFRAVMHGLDGAGRLGAAAMAVGVAQAAMDVALKYSLEREQFRQPVFDFQSVQFMLADMAIEIEAARLLMHKAAALRDENQPFTFATSLAKTFAGDMCMRNVTNAMQVFGGYSYSKEYPIERLFRDAKIHQIWDGTNQVQRMIIARHLKKEAA</sequence>
<dbReference type="Proteomes" id="UP001432360">
    <property type="component" value="Plasmid pSchITTGS70b"/>
</dbReference>
<evidence type="ECO:0000259" key="8">
    <source>
        <dbReference type="Pfam" id="PF02771"/>
    </source>
</evidence>
<dbReference type="InterPro" id="IPR006091">
    <property type="entry name" value="Acyl-CoA_Oxase/DH_mid-dom"/>
</dbReference>
<evidence type="ECO:0000256" key="4">
    <source>
        <dbReference type="ARBA" id="ARBA00022827"/>
    </source>
</evidence>
<dbReference type="PIRSF" id="PIRSF016578">
    <property type="entry name" value="HsaA"/>
    <property type="match status" value="1"/>
</dbReference>
<comment type="similarity">
    <text evidence="2 5">Belongs to the acyl-CoA dehydrogenase family.</text>
</comment>
<gene>
    <name evidence="9" type="ORF">RB548_22785</name>
</gene>
<dbReference type="InterPro" id="IPR013786">
    <property type="entry name" value="AcylCoA_DH/ox_N"/>
</dbReference>
<evidence type="ECO:0000256" key="5">
    <source>
        <dbReference type="RuleBase" id="RU362125"/>
    </source>
</evidence>
<evidence type="ECO:0000256" key="2">
    <source>
        <dbReference type="ARBA" id="ARBA00009347"/>
    </source>
</evidence>
<dbReference type="Pfam" id="PF02770">
    <property type="entry name" value="Acyl-CoA_dh_M"/>
    <property type="match status" value="1"/>
</dbReference>
<dbReference type="PANTHER" id="PTHR43884:SF12">
    <property type="entry name" value="ISOVALERYL-COA DEHYDROGENASE, MITOCHONDRIAL-RELATED"/>
    <property type="match status" value="1"/>
</dbReference>
<evidence type="ECO:0000313" key="9">
    <source>
        <dbReference type="EMBL" id="WVT06249.1"/>
    </source>
</evidence>
<evidence type="ECO:0000256" key="3">
    <source>
        <dbReference type="ARBA" id="ARBA00022630"/>
    </source>
</evidence>